<proteinExistence type="predicted"/>
<name>A0A1D5APF4_9VIRU</name>
<accession>A0A1D5APF4</accession>
<organism evidence="1">
    <name type="scientific">Microplitis mediator bracovirus</name>
    <dbReference type="NCBI Taxonomy" id="1836595"/>
    <lineage>
        <taxon>Viruses</taxon>
        <taxon>Viruses incertae sedis</taxon>
        <taxon>Polydnaviriformidae</taxon>
        <taxon>Bracoviriform</taxon>
    </lineage>
</organism>
<dbReference type="EMBL" id="KX223709">
    <property type="protein sequence ID" value="AOH69097.1"/>
    <property type="molecule type" value="Genomic_DNA"/>
</dbReference>
<protein>
    <submittedName>
        <fullName evidence="1">Uncharacterized protein</fullName>
    </submittedName>
</protein>
<evidence type="ECO:0000313" key="1">
    <source>
        <dbReference type="EMBL" id="AOH69097.1"/>
    </source>
</evidence>
<reference evidence="1" key="1">
    <citation type="journal article" date="2016" name="PLoS ONE">
        <title>Analysis of Genetic Variation across the Encapsidated Genome of Microplitis demolitor Bracovirus in Parasitoid Wasps.</title>
        <authorList>
            <person name="Burke G.R."/>
        </authorList>
    </citation>
    <scope>NUCLEOTIDE SEQUENCE</scope>
    <source>
        <strain evidence="1">UGA</strain>
    </source>
</reference>
<sequence>MPLKYTCYVPNEWSNNSKTALKKTVTTTAYRQLVETGNIEGATMSLQNTTAKLVNYNYQPWMRKTGDDKNYPDPKQYFGMRMDCILCSASKVSFHYWDLNKSQKP</sequence>
<gene>
    <name evidence="1" type="ORF">A6F54_22</name>
</gene>